<dbReference type="Pfam" id="PF00646">
    <property type="entry name" value="F-box"/>
    <property type="match status" value="1"/>
</dbReference>
<reference evidence="2" key="1">
    <citation type="submission" date="2024-10" db="EMBL/GenBank/DDBJ databases">
        <authorList>
            <person name="Ryan C."/>
        </authorList>
    </citation>
    <scope>NUCLEOTIDE SEQUENCE [LARGE SCALE GENOMIC DNA]</scope>
</reference>
<dbReference type="Pfam" id="PF08268">
    <property type="entry name" value="FBA_3"/>
    <property type="match status" value="1"/>
</dbReference>
<evidence type="ECO:0000313" key="3">
    <source>
        <dbReference type="Proteomes" id="UP001497457"/>
    </source>
</evidence>
<dbReference type="SMART" id="SM00256">
    <property type="entry name" value="FBOX"/>
    <property type="match status" value="1"/>
</dbReference>
<protein>
    <recommendedName>
        <fullName evidence="1">F-box domain-containing protein</fullName>
    </recommendedName>
</protein>
<dbReference type="Proteomes" id="UP001497457">
    <property type="component" value="Chromosome 1b"/>
</dbReference>
<keyword evidence="3" id="KW-1185">Reference proteome</keyword>
<name>A0ABC8VGL0_9POAL</name>
<evidence type="ECO:0000259" key="1">
    <source>
        <dbReference type="SMART" id="SM00256"/>
    </source>
</evidence>
<dbReference type="EMBL" id="OZ075111">
    <property type="protein sequence ID" value="CAL4890514.1"/>
    <property type="molecule type" value="Genomic_DNA"/>
</dbReference>
<dbReference type="InterPro" id="IPR013187">
    <property type="entry name" value="F-box-assoc_dom_typ3"/>
</dbReference>
<dbReference type="CDD" id="cd22157">
    <property type="entry name" value="F-box_AtFBW1-like"/>
    <property type="match status" value="1"/>
</dbReference>
<evidence type="ECO:0000313" key="2">
    <source>
        <dbReference type="EMBL" id="CAL4890514.1"/>
    </source>
</evidence>
<dbReference type="PANTHER" id="PTHR31672:SF13">
    <property type="entry name" value="F-BOX PROTEIN CPR30-LIKE"/>
    <property type="match status" value="1"/>
</dbReference>
<dbReference type="PANTHER" id="PTHR31672">
    <property type="entry name" value="BNACNNG10540D PROTEIN"/>
    <property type="match status" value="1"/>
</dbReference>
<dbReference type="AlphaFoldDB" id="A0ABC8VGL0"/>
<feature type="domain" description="F-box" evidence="1">
    <location>
        <begin position="25"/>
        <end position="65"/>
    </location>
</feature>
<accession>A0ABC8VGL0</accession>
<dbReference type="Gene3D" id="1.20.1280.50">
    <property type="match status" value="1"/>
</dbReference>
<organism evidence="2 3">
    <name type="scientific">Urochloa decumbens</name>
    <dbReference type="NCBI Taxonomy" id="240449"/>
    <lineage>
        <taxon>Eukaryota</taxon>
        <taxon>Viridiplantae</taxon>
        <taxon>Streptophyta</taxon>
        <taxon>Embryophyta</taxon>
        <taxon>Tracheophyta</taxon>
        <taxon>Spermatophyta</taxon>
        <taxon>Magnoliopsida</taxon>
        <taxon>Liliopsida</taxon>
        <taxon>Poales</taxon>
        <taxon>Poaceae</taxon>
        <taxon>PACMAD clade</taxon>
        <taxon>Panicoideae</taxon>
        <taxon>Panicodae</taxon>
        <taxon>Paniceae</taxon>
        <taxon>Melinidinae</taxon>
        <taxon>Urochloa</taxon>
    </lineage>
</organism>
<sequence>MDAAINIMKTRKRKASAPEAPFPELSEEIIIKILVRLPVKSILRCRSVCKAWLATISDPTFTGAHLRHSAARWEQDPTFIITPITYDRLIPGNTQPTSFSNHISFYQWQQSSASNGAAARFLHAKDFAGEFNRQCHSAHCDGLVLAPTDTKLYLFNPATRESITLPDSERNNLRYPAKACHCAGFGLDPRTGKYKVVQAFYRCISAGFLSDVYLMGMEVFTVGGTGVWTEMMSRLPYPVLRWQTGLHVKGFMYCRLTLRSTDVLHDRELCLTACTDDKNKTVTIWTMPVDDDGGQGQWERRYSVRFQNICHPMALAGSRLLLWRGSVLYGHDLAGTSESELTTVCKLDRIRYQGRRKRKWNNLWTFNVNPYTESLVRLTAAAGEPSESRRAALLLHGEELLRMLGD</sequence>
<dbReference type="SUPFAM" id="SSF81383">
    <property type="entry name" value="F-box domain"/>
    <property type="match status" value="1"/>
</dbReference>
<dbReference type="InterPro" id="IPR050796">
    <property type="entry name" value="SCF_F-box_component"/>
</dbReference>
<dbReference type="InterPro" id="IPR036047">
    <property type="entry name" value="F-box-like_dom_sf"/>
</dbReference>
<proteinExistence type="predicted"/>
<gene>
    <name evidence="2" type="ORF">URODEC1_LOCUS3302</name>
</gene>
<dbReference type="InterPro" id="IPR001810">
    <property type="entry name" value="F-box_dom"/>
</dbReference>